<dbReference type="InterPro" id="IPR016181">
    <property type="entry name" value="Acyl_CoA_acyltransferase"/>
</dbReference>
<feature type="domain" description="N-acetyltransferase" evidence="3">
    <location>
        <begin position="1"/>
        <end position="168"/>
    </location>
</feature>
<dbReference type="Pfam" id="PF00583">
    <property type="entry name" value="Acetyltransf_1"/>
    <property type="match status" value="1"/>
</dbReference>
<dbReference type="SUPFAM" id="SSF55729">
    <property type="entry name" value="Acyl-CoA N-acyltransferases (Nat)"/>
    <property type="match status" value="1"/>
</dbReference>
<sequence>MRIRHGGPDDIAAVLALGDEAVVWLNSRGNTGQWGSAPWTGDERRESTVRERAHGDGMRIMVDEDGSILGVLVITETRQPYVPAVDERELYVNMLLTSRRHVGRGIGADLIERAKAEAAERGIDLLRVDCYAGGDGALVKVYERYGFSRVQEFRVGDWPGMLLAMRLSEQ</sequence>
<gene>
    <name evidence="4" type="ORF">CRH09_20115</name>
</gene>
<dbReference type="RefSeq" id="WP_098695250.1">
    <property type="nucleotide sequence ID" value="NZ_CP023778.1"/>
</dbReference>
<keyword evidence="2" id="KW-0012">Acyltransferase</keyword>
<reference evidence="4 5" key="1">
    <citation type="submission" date="2017-10" db="EMBL/GenBank/DDBJ databases">
        <title>Comparative genomics between pathogenic Norcardia.</title>
        <authorList>
            <person name="Zeng L."/>
        </authorList>
    </citation>
    <scope>NUCLEOTIDE SEQUENCE [LARGE SCALE GENOMIC DNA]</scope>
    <source>
        <strain evidence="4 5">NC_YFY_NT001</strain>
    </source>
</reference>
<dbReference type="AlphaFoldDB" id="A0A291RLL3"/>
<evidence type="ECO:0000256" key="2">
    <source>
        <dbReference type="ARBA" id="ARBA00023315"/>
    </source>
</evidence>
<keyword evidence="1 4" id="KW-0808">Transferase</keyword>
<evidence type="ECO:0000259" key="3">
    <source>
        <dbReference type="PROSITE" id="PS51186"/>
    </source>
</evidence>
<name>A0A291RLL3_9NOCA</name>
<evidence type="ECO:0000256" key="1">
    <source>
        <dbReference type="ARBA" id="ARBA00022679"/>
    </source>
</evidence>
<evidence type="ECO:0000313" key="5">
    <source>
        <dbReference type="Proteomes" id="UP000221961"/>
    </source>
</evidence>
<dbReference type="InterPro" id="IPR000182">
    <property type="entry name" value="GNAT_dom"/>
</dbReference>
<dbReference type="Gene3D" id="3.40.630.30">
    <property type="match status" value="1"/>
</dbReference>
<protein>
    <submittedName>
        <fullName evidence="4">GNAT family N-acetyltransferase</fullName>
    </submittedName>
</protein>
<dbReference type="InterPro" id="IPR050832">
    <property type="entry name" value="Bact_Acetyltransf"/>
</dbReference>
<dbReference type="EMBL" id="CP023778">
    <property type="protein sequence ID" value="ATL68149.1"/>
    <property type="molecule type" value="Genomic_DNA"/>
</dbReference>
<dbReference type="PANTHER" id="PTHR43877">
    <property type="entry name" value="AMINOALKYLPHOSPHONATE N-ACETYLTRANSFERASE-RELATED-RELATED"/>
    <property type="match status" value="1"/>
</dbReference>
<organism evidence="4 5">
    <name type="scientific">Nocardia terpenica</name>
    <dbReference type="NCBI Taxonomy" id="455432"/>
    <lineage>
        <taxon>Bacteria</taxon>
        <taxon>Bacillati</taxon>
        <taxon>Actinomycetota</taxon>
        <taxon>Actinomycetes</taxon>
        <taxon>Mycobacteriales</taxon>
        <taxon>Nocardiaceae</taxon>
        <taxon>Nocardia</taxon>
    </lineage>
</organism>
<evidence type="ECO:0000313" key="4">
    <source>
        <dbReference type="EMBL" id="ATL68149.1"/>
    </source>
</evidence>
<dbReference type="GeneID" id="88359669"/>
<dbReference type="GO" id="GO:0016747">
    <property type="term" value="F:acyltransferase activity, transferring groups other than amino-acyl groups"/>
    <property type="evidence" value="ECO:0007669"/>
    <property type="project" value="InterPro"/>
</dbReference>
<dbReference type="KEGG" id="ntp:CRH09_20115"/>
<dbReference type="PROSITE" id="PS51186">
    <property type="entry name" value="GNAT"/>
    <property type="match status" value="1"/>
</dbReference>
<dbReference type="Proteomes" id="UP000221961">
    <property type="component" value="Chromosome"/>
</dbReference>
<accession>A0A291RLL3</accession>
<dbReference type="CDD" id="cd04301">
    <property type="entry name" value="NAT_SF"/>
    <property type="match status" value="1"/>
</dbReference>
<proteinExistence type="predicted"/>
<dbReference type="PANTHER" id="PTHR43877:SF2">
    <property type="entry name" value="AMINOALKYLPHOSPHONATE N-ACETYLTRANSFERASE-RELATED"/>
    <property type="match status" value="1"/>
</dbReference>